<keyword evidence="3" id="KW-0347">Helicase</keyword>
<name>A0ABR8MR90_9BACL</name>
<gene>
    <name evidence="3" type="ORF">H8B09_05150</name>
</gene>
<evidence type="ECO:0000313" key="3">
    <source>
        <dbReference type="EMBL" id="MBD3918130.1"/>
    </source>
</evidence>
<comment type="caution">
    <text evidence="3">The sequence shown here is derived from an EMBL/GenBank/DDBJ whole genome shotgun (WGS) entry which is preliminary data.</text>
</comment>
<sequence>MRLNELLKRLPSEELNRLNQAPIWGSNHKWQDAVLCPDLLRSAAHQLSPLADRLLRYWLRTIGPLPIQEEQLRARAIQKAGLAGAELRAAIRELRMNGLLFAVRKSWGEQLLFMPADCYLAWLRAFNSSDSLEELNDGIPSGTDAGADGCSVSFGDVDRAAVPTPLGRRLVRAYAALQLLGLETTAKGLFPKKTAAGVEAIVALRSTEAFSDLRSMYQEHYPLGFTIALDAASWLGLIVHQDDGEPRWNWSDDNLGRWLTGDPNVREAELLRLFAIRYGFRNSIQAALVSGLLLLKPDKSYPISERIHPLLARWIDGMCACGWASMSAASNGGWTFRWLIDPWAVANDDESRESILVLPDGEVIVPPGASLADRWMLEQIAEWVQDDTVSIYRLTAQSIMAAAERGVTDEQLITSLQRASGGEPLPDELQYAIGHWVSRTGRTAIEQVLLLRCDSKEIADAAAGRDSLAGLLVERLGDQTFVIRPKDEAVVRRELERAGWPASKREETLQTTAPLSASANRKRKPEERRFNVIGAAAPVSFIYDEHALHLYELLTATQQLPDEARTEEAPSDWPAAWTAQLRHYHPSTRKQMIEQALAWGAPLQLRTGGRIVELVPERLDDDVDSWAVAGYLRTGEVYEPVRLLPDMWEEMRLIIPL</sequence>
<keyword evidence="3" id="KW-0067">ATP-binding</keyword>
<organism evidence="3 4">
    <name type="scientific">Paenibacillus terricola</name>
    <dbReference type="NCBI Taxonomy" id="2763503"/>
    <lineage>
        <taxon>Bacteria</taxon>
        <taxon>Bacillati</taxon>
        <taxon>Bacillota</taxon>
        <taxon>Bacilli</taxon>
        <taxon>Bacillales</taxon>
        <taxon>Paenibacillaceae</taxon>
        <taxon>Paenibacillus</taxon>
    </lineage>
</organism>
<dbReference type="EMBL" id="JACXZA010000001">
    <property type="protein sequence ID" value="MBD3918130.1"/>
    <property type="molecule type" value="Genomic_DNA"/>
</dbReference>
<keyword evidence="3" id="KW-0378">Hydrolase</keyword>
<dbReference type="RefSeq" id="WP_191202359.1">
    <property type="nucleotide sequence ID" value="NZ_JACXZA010000001.1"/>
</dbReference>
<evidence type="ECO:0000313" key="4">
    <source>
        <dbReference type="Proteomes" id="UP000609346"/>
    </source>
</evidence>
<keyword evidence="4" id="KW-1185">Reference proteome</keyword>
<accession>A0ABR8MR90</accession>
<dbReference type="Proteomes" id="UP000609346">
    <property type="component" value="Unassembled WGS sequence"/>
</dbReference>
<feature type="compositionally biased region" description="Polar residues" evidence="1">
    <location>
        <begin position="509"/>
        <end position="519"/>
    </location>
</feature>
<keyword evidence="3" id="KW-0547">Nucleotide-binding</keyword>
<dbReference type="Pfam" id="PF13625">
    <property type="entry name" value="Helicase_C_3"/>
    <property type="match status" value="1"/>
</dbReference>
<protein>
    <submittedName>
        <fullName evidence="3">Helicase-associated domain-containing protein</fullName>
    </submittedName>
</protein>
<dbReference type="InterPro" id="IPR032830">
    <property type="entry name" value="XPB/Ssl2_N"/>
</dbReference>
<feature type="region of interest" description="Disordered" evidence="1">
    <location>
        <begin position="502"/>
        <end position="522"/>
    </location>
</feature>
<reference evidence="3 4" key="1">
    <citation type="submission" date="2020-09" db="EMBL/GenBank/DDBJ databases">
        <title>Paenibacillus sp. strain PR3 16S rRNA gene Genome sequencing and assembly.</title>
        <authorList>
            <person name="Kim J."/>
        </authorList>
    </citation>
    <scope>NUCLEOTIDE SEQUENCE [LARGE SCALE GENOMIC DNA]</scope>
    <source>
        <strain evidence="3 4">PR3</strain>
    </source>
</reference>
<evidence type="ECO:0000259" key="2">
    <source>
        <dbReference type="Pfam" id="PF13625"/>
    </source>
</evidence>
<evidence type="ECO:0000256" key="1">
    <source>
        <dbReference type="SAM" id="MobiDB-lite"/>
    </source>
</evidence>
<dbReference type="GO" id="GO:0004386">
    <property type="term" value="F:helicase activity"/>
    <property type="evidence" value="ECO:0007669"/>
    <property type="project" value="UniProtKB-KW"/>
</dbReference>
<feature type="domain" description="Helicase XPB/Ssl2 N-terminal" evidence="2">
    <location>
        <begin position="356"/>
        <end position="476"/>
    </location>
</feature>
<proteinExistence type="predicted"/>